<evidence type="ECO:0000256" key="2">
    <source>
        <dbReference type="ARBA" id="ARBA00022448"/>
    </source>
</evidence>
<evidence type="ECO:0000259" key="5">
    <source>
        <dbReference type="PROSITE" id="PS50893"/>
    </source>
</evidence>
<dbReference type="Proteomes" id="UP000177171">
    <property type="component" value="Unassembled WGS sequence"/>
</dbReference>
<dbReference type="GO" id="GO:0005524">
    <property type="term" value="F:ATP binding"/>
    <property type="evidence" value="ECO:0007669"/>
    <property type="project" value="UniProtKB-KW"/>
</dbReference>
<keyword evidence="3" id="KW-0547">Nucleotide-binding</keyword>
<dbReference type="PANTHER" id="PTHR42734">
    <property type="entry name" value="METAL TRANSPORT SYSTEM ATP-BINDING PROTEIN TM_0124-RELATED"/>
    <property type="match status" value="1"/>
</dbReference>
<dbReference type="Gene3D" id="3.40.50.300">
    <property type="entry name" value="P-loop containing nucleotide triphosphate hydrolases"/>
    <property type="match status" value="1"/>
</dbReference>
<reference evidence="6 7" key="1">
    <citation type="journal article" date="2016" name="Nat. Commun.">
        <title>Thousands of microbial genomes shed light on interconnected biogeochemical processes in an aquifer system.</title>
        <authorList>
            <person name="Anantharaman K."/>
            <person name="Brown C.T."/>
            <person name="Hug L.A."/>
            <person name="Sharon I."/>
            <person name="Castelle C.J."/>
            <person name="Probst A.J."/>
            <person name="Thomas B.C."/>
            <person name="Singh A."/>
            <person name="Wilkins M.J."/>
            <person name="Karaoz U."/>
            <person name="Brodie E.L."/>
            <person name="Williams K.H."/>
            <person name="Hubbard S.S."/>
            <person name="Banfield J.F."/>
        </authorList>
    </citation>
    <scope>NUCLEOTIDE SEQUENCE [LARGE SCALE GENOMIC DNA]</scope>
</reference>
<dbReference type="GO" id="GO:0016887">
    <property type="term" value="F:ATP hydrolysis activity"/>
    <property type="evidence" value="ECO:0007669"/>
    <property type="project" value="InterPro"/>
</dbReference>
<feature type="domain" description="ABC transporter" evidence="5">
    <location>
        <begin position="5"/>
        <end position="228"/>
    </location>
</feature>
<dbReference type="EMBL" id="MHQY01000013">
    <property type="protein sequence ID" value="OHA14128.1"/>
    <property type="molecule type" value="Genomic_DNA"/>
</dbReference>
<dbReference type="InterPro" id="IPR050153">
    <property type="entry name" value="Metal_Ion_Import_ABC"/>
</dbReference>
<protein>
    <recommendedName>
        <fullName evidence="5">ABC transporter domain-containing protein</fullName>
    </recommendedName>
</protein>
<name>A0A1G2LR60_9BACT</name>
<evidence type="ECO:0000256" key="1">
    <source>
        <dbReference type="ARBA" id="ARBA00005417"/>
    </source>
</evidence>
<dbReference type="AlphaFoldDB" id="A0A1G2LR60"/>
<evidence type="ECO:0000256" key="3">
    <source>
        <dbReference type="ARBA" id="ARBA00022741"/>
    </source>
</evidence>
<dbReference type="PANTHER" id="PTHR42734:SF17">
    <property type="entry name" value="METAL TRANSPORT SYSTEM ATP-BINDING PROTEIN TM_0124-RELATED"/>
    <property type="match status" value="1"/>
</dbReference>
<evidence type="ECO:0000313" key="7">
    <source>
        <dbReference type="Proteomes" id="UP000177171"/>
    </source>
</evidence>
<comment type="caution">
    <text evidence="6">The sequence shown here is derived from an EMBL/GenBank/DDBJ whole genome shotgun (WGS) entry which is preliminary data.</text>
</comment>
<keyword evidence="2" id="KW-0813">Transport</keyword>
<gene>
    <name evidence="6" type="ORF">A3G49_02710</name>
</gene>
<organism evidence="6 7">
    <name type="scientific">Candidatus Sungbacteria bacterium RIFCSPLOWO2_12_FULL_41_11</name>
    <dbReference type="NCBI Taxonomy" id="1802286"/>
    <lineage>
        <taxon>Bacteria</taxon>
        <taxon>Candidatus Sungiibacteriota</taxon>
    </lineage>
</organism>
<keyword evidence="4" id="KW-0067">ATP-binding</keyword>
<dbReference type="SMART" id="SM00382">
    <property type="entry name" value="AAA"/>
    <property type="match status" value="1"/>
</dbReference>
<comment type="similarity">
    <text evidence="1">Belongs to the ABC transporter superfamily.</text>
</comment>
<dbReference type="InterPro" id="IPR003593">
    <property type="entry name" value="AAA+_ATPase"/>
</dbReference>
<dbReference type="InterPro" id="IPR003439">
    <property type="entry name" value="ABC_transporter-like_ATP-bd"/>
</dbReference>
<evidence type="ECO:0000256" key="4">
    <source>
        <dbReference type="ARBA" id="ARBA00022840"/>
    </source>
</evidence>
<accession>A0A1G2LR60</accession>
<dbReference type="PROSITE" id="PS50893">
    <property type="entry name" value="ABC_TRANSPORTER_2"/>
    <property type="match status" value="1"/>
</dbReference>
<dbReference type="Pfam" id="PF00005">
    <property type="entry name" value="ABC_tran"/>
    <property type="match status" value="1"/>
</dbReference>
<proteinExistence type="inferred from homology"/>
<sequence>MDKILEVKNLSVTLDGEELLKELSFEVGRGEALAIIGPNGAGKTVLFRALLGLVPFSGSIQWKEGIKIGYVPQKLYVERSFPLSVEEFFLLKSKNFWFPEKKFREHLSHELSLVGIGADILKKRLGEISVGLFQRVLIAWSLLAHPDVLLFDEPTAGIDIGSEETIYSVMHKLQDERRTTILLISHDLNVIYRYATKVLCVNKSMVCQGEPREVLSPEQLAKLYGEGKFYLHMHQLPK</sequence>
<dbReference type="SUPFAM" id="SSF52540">
    <property type="entry name" value="P-loop containing nucleoside triphosphate hydrolases"/>
    <property type="match status" value="1"/>
</dbReference>
<evidence type="ECO:0000313" key="6">
    <source>
        <dbReference type="EMBL" id="OHA14128.1"/>
    </source>
</evidence>
<dbReference type="InterPro" id="IPR027417">
    <property type="entry name" value="P-loop_NTPase"/>
</dbReference>